<evidence type="ECO:0000256" key="8">
    <source>
        <dbReference type="SAM" id="Phobius"/>
    </source>
</evidence>
<keyword evidence="3" id="KW-0256">Endoplasmic reticulum</keyword>
<feature type="transmembrane region" description="Helical" evidence="8">
    <location>
        <begin position="12"/>
        <end position="33"/>
    </location>
</feature>
<feature type="region of interest" description="Disordered" evidence="7">
    <location>
        <begin position="44"/>
        <end position="162"/>
    </location>
</feature>
<dbReference type="PANTHER" id="PTHR18939:SF4">
    <property type="entry name" value="RIBOSOME-BINDING PROTEIN 1"/>
    <property type="match status" value="1"/>
</dbReference>
<organism evidence="10 11">
    <name type="scientific">Pogona vitticeps</name>
    <name type="common">central bearded dragon</name>
    <dbReference type="NCBI Taxonomy" id="103695"/>
    <lineage>
        <taxon>Eukaryota</taxon>
        <taxon>Metazoa</taxon>
        <taxon>Chordata</taxon>
        <taxon>Craniata</taxon>
        <taxon>Vertebrata</taxon>
        <taxon>Euteleostomi</taxon>
        <taxon>Lepidosauria</taxon>
        <taxon>Squamata</taxon>
        <taxon>Bifurcata</taxon>
        <taxon>Unidentata</taxon>
        <taxon>Episquamata</taxon>
        <taxon>Toxicofera</taxon>
        <taxon>Iguania</taxon>
        <taxon>Acrodonta</taxon>
        <taxon>Agamidae</taxon>
        <taxon>Amphibolurinae</taxon>
        <taxon>Pogona</taxon>
    </lineage>
</organism>
<evidence type="ECO:0000313" key="10">
    <source>
        <dbReference type="Proteomes" id="UP001652642"/>
    </source>
</evidence>
<feature type="compositionally biased region" description="Basic residues" evidence="7">
    <location>
        <begin position="213"/>
        <end position="222"/>
    </location>
</feature>
<dbReference type="RefSeq" id="XP_020670246.2">
    <property type="nucleotide sequence ID" value="XM_020814587.2"/>
</dbReference>
<evidence type="ECO:0000256" key="3">
    <source>
        <dbReference type="ARBA" id="ARBA00022824"/>
    </source>
</evidence>
<dbReference type="GO" id="GO:0015031">
    <property type="term" value="P:protein transport"/>
    <property type="evidence" value="ECO:0007669"/>
    <property type="project" value="InterPro"/>
</dbReference>
<dbReference type="Pfam" id="PF05104">
    <property type="entry name" value="Rib_recp_KP_reg"/>
    <property type="match status" value="1"/>
</dbReference>
<dbReference type="GeneID" id="110090779"/>
<evidence type="ECO:0000256" key="7">
    <source>
        <dbReference type="SAM" id="MobiDB-lite"/>
    </source>
</evidence>
<evidence type="ECO:0000256" key="5">
    <source>
        <dbReference type="ARBA" id="ARBA00023136"/>
    </source>
</evidence>
<feature type="domain" description="Ribosome receptor lysine/proline rich" evidence="9">
    <location>
        <begin position="33"/>
        <end position="165"/>
    </location>
</feature>
<feature type="region of interest" description="Disordered" evidence="7">
    <location>
        <begin position="910"/>
        <end position="936"/>
    </location>
</feature>
<keyword evidence="5 8" id="KW-0472">Membrane</keyword>
<feature type="compositionally biased region" description="Basic and acidic residues" evidence="7">
    <location>
        <begin position="44"/>
        <end position="57"/>
    </location>
</feature>
<dbReference type="InParanoid" id="A0A6J0VBM8"/>
<reference evidence="11" key="1">
    <citation type="submission" date="2025-08" db="UniProtKB">
        <authorList>
            <consortium name="RefSeq"/>
        </authorList>
    </citation>
    <scope>IDENTIFICATION</scope>
</reference>
<feature type="coiled-coil region" evidence="6">
    <location>
        <begin position="703"/>
        <end position="860"/>
    </location>
</feature>
<protein>
    <submittedName>
        <fullName evidence="11">Ribosome-binding protein 1 isoform X1</fullName>
    </submittedName>
</protein>
<keyword evidence="10" id="KW-1185">Reference proteome</keyword>
<feature type="compositionally biased region" description="Basic and acidic residues" evidence="7">
    <location>
        <begin position="64"/>
        <end position="79"/>
    </location>
</feature>
<gene>
    <name evidence="11" type="primary">RRBP1</name>
</gene>
<accession>A0A6J0VBM8</accession>
<evidence type="ECO:0000313" key="11">
    <source>
        <dbReference type="RefSeq" id="XP_020670246.2"/>
    </source>
</evidence>
<dbReference type="PANTHER" id="PTHR18939">
    <property type="entry name" value="RIBOSOME BINDING PROTEIN-1"/>
    <property type="match status" value="1"/>
</dbReference>
<feature type="compositionally biased region" description="Basic and acidic residues" evidence="7">
    <location>
        <begin position="91"/>
        <end position="100"/>
    </location>
</feature>
<dbReference type="InterPro" id="IPR040248">
    <property type="entry name" value="RRBP1"/>
</dbReference>
<dbReference type="Proteomes" id="UP001652642">
    <property type="component" value="Chromosome 4"/>
</dbReference>
<dbReference type="CTD" id="6238"/>
<evidence type="ECO:0000259" key="9">
    <source>
        <dbReference type="Pfam" id="PF05104"/>
    </source>
</evidence>
<keyword evidence="6" id="KW-0175">Coiled coil</keyword>
<evidence type="ECO:0000256" key="2">
    <source>
        <dbReference type="ARBA" id="ARBA00022692"/>
    </source>
</evidence>
<name>A0A6J0VBM8_9SAUR</name>
<proteinExistence type="predicted"/>
<keyword evidence="2 8" id="KW-0812">Transmembrane</keyword>
<sequence>MDFYDPQTLSVMVFGGFMLVSAIGIFLVSTFSMKETSYEEALAKQRRELEKASQPKVEKKKKEKPAEKKGKAKKREEKPNGQIAEPEPDVDAAHSAKEANPEPVLVTEPVVQAPVGSLALPPPPPLEKEKLTPSPKEKKKKEKKVVKEEMPPSLAISTPPATASKDLISDVVPKEKPVAAFPQQNASFANSVAVKNQEALGNQEEQKQDGTSKKKAVAKKKRESTTTDVESMLYVPYQTLCSIINSMAFGEGEAQQLIEILTEKAGGAQDPWLMATQKSDPLAVLKRQLEEKEKQLAMEQENASVAKAKLRELTKELAAEKAKTLAIENKWKEQQLTHEQEMSSVQARMQASYQDHLTEMQQLQGKIRTLQEQLENGPNTQLARLQQENSILRDALNQATSQTESKQNAELAKLRQECSRLSKELTEKLEVLQQVEEQKKALETKATACEEQICQLQISQKEREVPLQKRLDEISEELHKSQASCQSLQKELEKAKEQQPSLAELQSKLQGSEMEVKRKGEELNLLQMKLSEVTSQNVELTERLKSTEALLEANHMREEERNKAVQESSQIDVSLLQLRLQESSAQVSTLEKEAAELKDTVEQLKRKNHDLQEKNQEATEALISVEKSYEGKLLSSAKSKEASEQQFGIIQEHTKKVLLSLFPQILLDDQENYDEWLQQFKEKALDTLQEKAAKSDSGTAVSLKEANESLSTLQAECDQYRTILAQTEGMLKDLQKSVEKEELVWEAKLSASEEALKKSQDEMKCLQDDVEKFKMELQKTEKLKEYTSLLEAQLENHLATSDSEHQNYTKEVEHLRELLSESQNNLEATKKEALKQSQELVQAKDLVSNLQSELGKLRLAGSTSSSANEDVLHLQKTLDKEKKLTKDLGCAATKLKELLKVTQEQLAKERETVTKLQEQLQERGENEDNAKEGTSV</sequence>
<dbReference type="AlphaFoldDB" id="A0A6J0VBM8"/>
<comment type="subcellular location">
    <subcellularLocation>
        <location evidence="1">Endoplasmic reticulum membrane</location>
        <topology evidence="1">Single-pass membrane protein</topology>
    </subcellularLocation>
</comment>
<keyword evidence="4 8" id="KW-1133">Transmembrane helix</keyword>
<dbReference type="OrthoDB" id="6410656at2759"/>
<dbReference type="GO" id="GO:0005789">
    <property type="term" value="C:endoplasmic reticulum membrane"/>
    <property type="evidence" value="ECO:0007669"/>
    <property type="project" value="UniProtKB-SubCell"/>
</dbReference>
<evidence type="ECO:0000256" key="6">
    <source>
        <dbReference type="SAM" id="Coils"/>
    </source>
</evidence>
<feature type="compositionally biased region" description="Basic and acidic residues" evidence="7">
    <location>
        <begin position="920"/>
        <end position="936"/>
    </location>
</feature>
<dbReference type="KEGG" id="pvt:110090779"/>
<dbReference type="InterPro" id="IPR007794">
    <property type="entry name" value="Rib_rcpt_KP"/>
</dbReference>
<feature type="coiled-coil region" evidence="6">
    <location>
        <begin position="282"/>
        <end position="628"/>
    </location>
</feature>
<feature type="region of interest" description="Disordered" evidence="7">
    <location>
        <begin position="197"/>
        <end position="225"/>
    </location>
</feature>
<evidence type="ECO:0000256" key="4">
    <source>
        <dbReference type="ARBA" id="ARBA00022989"/>
    </source>
</evidence>
<evidence type="ECO:0000256" key="1">
    <source>
        <dbReference type="ARBA" id="ARBA00004389"/>
    </source>
</evidence>